<comment type="caution">
    <text evidence="1">The sequence shown here is derived from an EMBL/GenBank/DDBJ whole genome shotgun (WGS) entry which is preliminary data.</text>
</comment>
<accession>A0A2T4MUR2</accession>
<organism evidence="1 2">
    <name type="scientific">Aeromonas veronii</name>
    <dbReference type="NCBI Taxonomy" id="654"/>
    <lineage>
        <taxon>Bacteria</taxon>
        <taxon>Pseudomonadati</taxon>
        <taxon>Pseudomonadota</taxon>
        <taxon>Gammaproteobacteria</taxon>
        <taxon>Aeromonadales</taxon>
        <taxon>Aeromonadaceae</taxon>
        <taxon>Aeromonas</taxon>
    </lineage>
</organism>
<dbReference type="EMBL" id="PZKL01000060">
    <property type="protein sequence ID" value="PTH78226.1"/>
    <property type="molecule type" value="Genomic_DNA"/>
</dbReference>
<evidence type="ECO:0000313" key="2">
    <source>
        <dbReference type="Proteomes" id="UP000241986"/>
    </source>
</evidence>
<proteinExistence type="predicted"/>
<reference evidence="1 2" key="1">
    <citation type="submission" date="2018-03" db="EMBL/GenBank/DDBJ databases">
        <title>Aeromonas veronii whole genome sequencing and analysis.</title>
        <authorList>
            <person name="Xie H."/>
            <person name="Liu T."/>
            <person name="Wang K."/>
        </authorList>
    </citation>
    <scope>NUCLEOTIDE SEQUENCE [LARGE SCALE GENOMIC DNA]</scope>
    <source>
        <strain evidence="1 2">XH.VA.1</strain>
    </source>
</reference>
<dbReference type="RefSeq" id="WP_107685234.1">
    <property type="nucleotide sequence ID" value="NZ_PZKL01000060.1"/>
</dbReference>
<dbReference type="AlphaFoldDB" id="A0A2T4MUR2"/>
<name>A0A2T4MUR2_AERVE</name>
<sequence>MFENKIFMIGESVSRMQGSALMLGIGLSTVDHANPFPALYELTEERYPLVDDYKAGFKSMQPIVYPSATFYLSDLHSLMDSWIKKNPVYGYYRVKQVQKDELDDGDMVLFYPKLPAGNPESAVALRISKAKRIIFGDDKQACPVTEYCAKSAPDKQTRRMIYDIIVRDKHEDGFFVLERLNDDVIKSMVKERRASRDLARQESAH</sequence>
<gene>
    <name evidence="1" type="ORF">DAA48_25835</name>
</gene>
<protein>
    <submittedName>
        <fullName evidence="1">Uncharacterized protein</fullName>
    </submittedName>
</protein>
<evidence type="ECO:0000313" key="1">
    <source>
        <dbReference type="EMBL" id="PTH78226.1"/>
    </source>
</evidence>
<dbReference type="Proteomes" id="UP000241986">
    <property type="component" value="Unassembled WGS sequence"/>
</dbReference>